<accession>A0A7X1FUR8</accession>
<feature type="transmembrane region" description="Helical" evidence="1">
    <location>
        <begin position="235"/>
        <end position="255"/>
    </location>
</feature>
<dbReference type="GO" id="GO:0009103">
    <property type="term" value="P:lipopolysaccharide biosynthetic process"/>
    <property type="evidence" value="ECO:0007669"/>
    <property type="project" value="TreeGrafter"/>
</dbReference>
<gene>
    <name evidence="4" type="ORF">H7F51_17670</name>
</gene>
<keyword evidence="1" id="KW-0472">Membrane</keyword>
<evidence type="ECO:0000259" key="2">
    <source>
        <dbReference type="Pfam" id="PF01757"/>
    </source>
</evidence>
<dbReference type="PANTHER" id="PTHR23028:SF53">
    <property type="entry name" value="ACYL_TRANSF_3 DOMAIN-CONTAINING PROTEIN"/>
    <property type="match status" value="1"/>
</dbReference>
<evidence type="ECO:0000259" key="3">
    <source>
        <dbReference type="Pfam" id="PF19040"/>
    </source>
</evidence>
<feature type="domain" description="SGNH" evidence="3">
    <location>
        <begin position="415"/>
        <end position="638"/>
    </location>
</feature>
<feature type="transmembrane region" description="Helical" evidence="1">
    <location>
        <begin position="44"/>
        <end position="68"/>
    </location>
</feature>
<sequence>MDSLVKVPLDKRQHGVGTSYRPDIDGLRAVAVTAVVLFHAGVPFFSSGFFGVDIFFVISGYLLGHIIWRDTQAGRFSLTDFYARRARRILPALAVVLVFILVAGAFTLSSSEYERVGVSSSYASLAISNIRFWRVINYFTPDAGLDPLLMTWSLGVEEQYYVLFPLALMILSKSRSKAIVFVLVIAVISLTAGLVATHRYPAAAFYLLPFRAWELLAGAALAIKQDVFRLRASGFVANALGAGALVILALSLTMFSESDPLPGWRAIWPVAGTVAAIAARTSQVNTRFLGSKPLTWIGLRSYSWYLWHWPLLAFLRICTPQEPSAWMIAATVVISLTAAHFSLRWIETPFRRITLPSGHVLVRYAALVICLAGSGAAVRLAHGLPWRLSEKAAQVVAEDKGGICVAYAGSAHPNRSAECIAPPRPSQSTIAIVGDSHAGALSPGLRESAQRHGWSTDVLAKAGCPVILGVQSKEPDDPTAVPDCASFTHEALQIVSNDPSVKVVILAGYWDARAGESFEIGLRQTITRLQAAGKAVIVMQDSPAWSADPARYVLTREIGMRRWLASLAGDRGAPMAIAPGQGDRSAYGIAMELRVLFLPLREVFCGATCRFEDRSGVLFTDKHHVSALGARMAIARFENAIFR</sequence>
<comment type="caution">
    <text evidence="4">The sequence shown here is derived from an EMBL/GenBank/DDBJ whole genome shotgun (WGS) entry which is preliminary data.</text>
</comment>
<keyword evidence="4" id="KW-0808">Transferase</keyword>
<name>A0A7X1FUR8_9SPHN</name>
<dbReference type="Pfam" id="PF19040">
    <property type="entry name" value="SGNH"/>
    <property type="match status" value="1"/>
</dbReference>
<dbReference type="PANTHER" id="PTHR23028">
    <property type="entry name" value="ACETYLTRANSFERASE"/>
    <property type="match status" value="1"/>
</dbReference>
<protein>
    <submittedName>
        <fullName evidence="4">Acyltransferase</fullName>
    </submittedName>
</protein>
<dbReference type="RefSeq" id="WP_185665649.1">
    <property type="nucleotide sequence ID" value="NZ_JACLAW010000018.1"/>
</dbReference>
<dbReference type="GO" id="GO:0016747">
    <property type="term" value="F:acyltransferase activity, transferring groups other than amino-acyl groups"/>
    <property type="evidence" value="ECO:0007669"/>
    <property type="project" value="InterPro"/>
</dbReference>
<evidence type="ECO:0000313" key="5">
    <source>
        <dbReference type="Proteomes" id="UP000566813"/>
    </source>
</evidence>
<organism evidence="4 5">
    <name type="scientific">Novosphingobium flavum</name>
    <dbReference type="NCBI Taxonomy" id="1778672"/>
    <lineage>
        <taxon>Bacteria</taxon>
        <taxon>Pseudomonadati</taxon>
        <taxon>Pseudomonadota</taxon>
        <taxon>Alphaproteobacteria</taxon>
        <taxon>Sphingomonadales</taxon>
        <taxon>Sphingomonadaceae</taxon>
        <taxon>Novosphingobium</taxon>
    </lineage>
</organism>
<keyword evidence="1" id="KW-1133">Transmembrane helix</keyword>
<dbReference type="InterPro" id="IPR050879">
    <property type="entry name" value="Acyltransferase_3"/>
</dbReference>
<feature type="transmembrane region" description="Helical" evidence="1">
    <location>
        <begin position="149"/>
        <end position="171"/>
    </location>
</feature>
<keyword evidence="5" id="KW-1185">Reference proteome</keyword>
<dbReference type="InterPro" id="IPR002656">
    <property type="entry name" value="Acyl_transf_3_dom"/>
</dbReference>
<dbReference type="InterPro" id="IPR043968">
    <property type="entry name" value="SGNH"/>
</dbReference>
<feature type="domain" description="Acyltransferase 3" evidence="2">
    <location>
        <begin position="23"/>
        <end position="337"/>
    </location>
</feature>
<evidence type="ECO:0000313" key="4">
    <source>
        <dbReference type="EMBL" id="MBC2667351.1"/>
    </source>
</evidence>
<keyword evidence="4" id="KW-0012">Acyltransferase</keyword>
<reference evidence="4 5" key="1">
    <citation type="submission" date="2020-08" db="EMBL/GenBank/DDBJ databases">
        <title>The genome sequence of type strain Novosphingobium flavum NBRC 111647.</title>
        <authorList>
            <person name="Liu Y."/>
        </authorList>
    </citation>
    <scope>NUCLEOTIDE SEQUENCE [LARGE SCALE GENOMIC DNA]</scope>
    <source>
        <strain evidence="4 5">NBRC 111647</strain>
    </source>
</reference>
<feature type="transmembrane region" description="Helical" evidence="1">
    <location>
        <begin position="203"/>
        <end position="223"/>
    </location>
</feature>
<evidence type="ECO:0000256" key="1">
    <source>
        <dbReference type="SAM" id="Phobius"/>
    </source>
</evidence>
<feature type="transmembrane region" description="Helical" evidence="1">
    <location>
        <begin position="178"/>
        <end position="197"/>
    </location>
</feature>
<keyword evidence="1" id="KW-0812">Transmembrane</keyword>
<dbReference type="GO" id="GO:0016020">
    <property type="term" value="C:membrane"/>
    <property type="evidence" value="ECO:0007669"/>
    <property type="project" value="TreeGrafter"/>
</dbReference>
<feature type="transmembrane region" description="Helical" evidence="1">
    <location>
        <begin position="325"/>
        <end position="346"/>
    </location>
</feature>
<feature type="transmembrane region" description="Helical" evidence="1">
    <location>
        <begin position="361"/>
        <end position="381"/>
    </location>
</feature>
<dbReference type="AlphaFoldDB" id="A0A7X1FUR8"/>
<feature type="transmembrane region" description="Helical" evidence="1">
    <location>
        <begin position="89"/>
        <end position="108"/>
    </location>
</feature>
<dbReference type="EMBL" id="JACLAW010000018">
    <property type="protein sequence ID" value="MBC2667351.1"/>
    <property type="molecule type" value="Genomic_DNA"/>
</dbReference>
<dbReference type="Pfam" id="PF01757">
    <property type="entry name" value="Acyl_transf_3"/>
    <property type="match status" value="1"/>
</dbReference>
<proteinExistence type="predicted"/>
<dbReference type="Proteomes" id="UP000566813">
    <property type="component" value="Unassembled WGS sequence"/>
</dbReference>